<sequence>MPAYHSSYIDEPNVPTIGNVAVLPINTKVRGPAPIAEDPSRPDIIEESLDLFRANCLFRNFEIKGPADRLLIYFILFISDCINKLAPTSPGKQAPAYQEAVKMLSTLAVDHFSLPGDAGFPMNNLYHGPRDRNEADALRSLYPLEPETQPDGTPTPANRIGQRQVKPSKWWMAFQKRKFMGLSLS</sequence>
<protein>
    <submittedName>
        <fullName evidence="1">Uncharacterized protein</fullName>
    </submittedName>
</protein>
<organism evidence="1 2">
    <name type="scientific">Naganishia cerealis</name>
    <dbReference type="NCBI Taxonomy" id="610337"/>
    <lineage>
        <taxon>Eukaryota</taxon>
        <taxon>Fungi</taxon>
        <taxon>Dikarya</taxon>
        <taxon>Basidiomycota</taxon>
        <taxon>Agaricomycotina</taxon>
        <taxon>Tremellomycetes</taxon>
        <taxon>Filobasidiales</taxon>
        <taxon>Filobasidiaceae</taxon>
        <taxon>Naganishia</taxon>
    </lineage>
</organism>
<keyword evidence="2" id="KW-1185">Reference proteome</keyword>
<evidence type="ECO:0000313" key="1">
    <source>
        <dbReference type="EMBL" id="KAJ9094872.1"/>
    </source>
</evidence>
<dbReference type="EMBL" id="JASBWR010000107">
    <property type="protein sequence ID" value="KAJ9094872.1"/>
    <property type="molecule type" value="Genomic_DNA"/>
</dbReference>
<name>A0ACC2V7F6_9TREE</name>
<dbReference type="Proteomes" id="UP001241377">
    <property type="component" value="Unassembled WGS sequence"/>
</dbReference>
<gene>
    <name evidence="1" type="ORF">QFC19_007801</name>
</gene>
<proteinExistence type="predicted"/>
<reference evidence="1" key="1">
    <citation type="submission" date="2023-04" db="EMBL/GenBank/DDBJ databases">
        <title>Draft Genome sequencing of Naganishia species isolated from polar environments using Oxford Nanopore Technology.</title>
        <authorList>
            <person name="Leo P."/>
            <person name="Venkateswaran K."/>
        </authorList>
    </citation>
    <scope>NUCLEOTIDE SEQUENCE</scope>
    <source>
        <strain evidence="1">MNA-CCFEE 5261</strain>
    </source>
</reference>
<accession>A0ACC2V7F6</accession>
<feature type="non-terminal residue" evidence="1">
    <location>
        <position position="185"/>
    </location>
</feature>
<evidence type="ECO:0000313" key="2">
    <source>
        <dbReference type="Proteomes" id="UP001241377"/>
    </source>
</evidence>
<comment type="caution">
    <text evidence="1">The sequence shown here is derived from an EMBL/GenBank/DDBJ whole genome shotgun (WGS) entry which is preliminary data.</text>
</comment>